<dbReference type="HOGENOM" id="CLU_1914638_0_0_5"/>
<accession>B8IEN3</accession>
<evidence type="ECO:0000256" key="1">
    <source>
        <dbReference type="SAM" id="MobiDB-lite"/>
    </source>
</evidence>
<evidence type="ECO:0000256" key="2">
    <source>
        <dbReference type="SAM" id="SignalP"/>
    </source>
</evidence>
<evidence type="ECO:0000313" key="4">
    <source>
        <dbReference type="Proteomes" id="UP000008207"/>
    </source>
</evidence>
<dbReference type="EMBL" id="CP001349">
    <property type="protein sequence ID" value="ACL61376.1"/>
    <property type="molecule type" value="Genomic_DNA"/>
</dbReference>
<feature type="chain" id="PRO_5002874005" evidence="2">
    <location>
        <begin position="23"/>
        <end position="133"/>
    </location>
</feature>
<dbReference type="STRING" id="460265.Mnod_6608"/>
<reference evidence="3 4" key="1">
    <citation type="submission" date="2009-01" db="EMBL/GenBank/DDBJ databases">
        <title>Complete sequence of chromosome of Methylobacterium nodulans ORS 2060.</title>
        <authorList>
            <consortium name="US DOE Joint Genome Institute"/>
            <person name="Lucas S."/>
            <person name="Copeland A."/>
            <person name="Lapidus A."/>
            <person name="Glavina del Rio T."/>
            <person name="Dalin E."/>
            <person name="Tice H."/>
            <person name="Bruce D."/>
            <person name="Goodwin L."/>
            <person name="Pitluck S."/>
            <person name="Sims D."/>
            <person name="Brettin T."/>
            <person name="Detter J.C."/>
            <person name="Han C."/>
            <person name="Larimer F."/>
            <person name="Land M."/>
            <person name="Hauser L."/>
            <person name="Kyrpides N."/>
            <person name="Ivanova N."/>
            <person name="Marx C.J."/>
            <person name="Richardson P."/>
        </authorList>
    </citation>
    <scope>NUCLEOTIDE SEQUENCE [LARGE SCALE GENOMIC DNA]</scope>
    <source>
        <strain evidence="4">LMG 21967 / CNCM I-2342 / ORS 2060</strain>
    </source>
</reference>
<feature type="signal peptide" evidence="2">
    <location>
        <begin position="1"/>
        <end position="22"/>
    </location>
</feature>
<name>B8IEN3_METNO</name>
<dbReference type="PROSITE" id="PS51257">
    <property type="entry name" value="PROKAR_LIPOPROTEIN"/>
    <property type="match status" value="1"/>
</dbReference>
<dbReference type="RefSeq" id="WP_015932947.1">
    <property type="nucleotide sequence ID" value="NC_011894.1"/>
</dbReference>
<gene>
    <name evidence="3" type="ordered locus">Mnod_6608</name>
</gene>
<organism evidence="3 4">
    <name type="scientific">Methylobacterium nodulans (strain LMG 21967 / CNCM I-2342 / ORS 2060)</name>
    <dbReference type="NCBI Taxonomy" id="460265"/>
    <lineage>
        <taxon>Bacteria</taxon>
        <taxon>Pseudomonadati</taxon>
        <taxon>Pseudomonadota</taxon>
        <taxon>Alphaproteobacteria</taxon>
        <taxon>Hyphomicrobiales</taxon>
        <taxon>Methylobacteriaceae</taxon>
        <taxon>Methylobacterium</taxon>
    </lineage>
</organism>
<proteinExistence type="predicted"/>
<feature type="compositionally biased region" description="Polar residues" evidence="1">
    <location>
        <begin position="42"/>
        <end position="52"/>
    </location>
</feature>
<dbReference type="AlphaFoldDB" id="B8IEN3"/>
<keyword evidence="2" id="KW-0732">Signal</keyword>
<dbReference type="KEGG" id="mno:Mnod_6608"/>
<feature type="compositionally biased region" description="Low complexity" evidence="1">
    <location>
        <begin position="79"/>
        <end position="100"/>
    </location>
</feature>
<protein>
    <submittedName>
        <fullName evidence="3">Uncharacterized protein</fullName>
    </submittedName>
</protein>
<feature type="region of interest" description="Disordered" evidence="1">
    <location>
        <begin position="35"/>
        <end position="100"/>
    </location>
</feature>
<dbReference type="OrthoDB" id="7996516at2"/>
<dbReference type="Proteomes" id="UP000008207">
    <property type="component" value="Chromosome"/>
</dbReference>
<sequence length="133" mass="13612">MTSRLPLAAGLLWALAALPAAAASCEQEIAAFEPRLSEQTRDVISTSTASKEVSSRREAQGEAAQARNVPPSTLPKGPEPGSGEARAAAEAGTGSAAMEARASLNRARDLAGKGDEAGCMQALNRAKAQLPSR</sequence>
<evidence type="ECO:0000313" key="3">
    <source>
        <dbReference type="EMBL" id="ACL61376.1"/>
    </source>
</evidence>
<keyword evidence="4" id="KW-1185">Reference proteome</keyword>